<dbReference type="Gene3D" id="2.120.10.80">
    <property type="entry name" value="Kelch-type beta propeller"/>
    <property type="match status" value="1"/>
</dbReference>
<reference evidence="3" key="2">
    <citation type="submission" date="2022-06" db="UniProtKB">
        <authorList>
            <consortium name="EnsemblMetazoa"/>
        </authorList>
    </citation>
    <scope>IDENTIFICATION</scope>
</reference>
<evidence type="ECO:0000256" key="1">
    <source>
        <dbReference type="ARBA" id="ARBA00022441"/>
    </source>
</evidence>
<evidence type="ECO:0000256" key="2">
    <source>
        <dbReference type="ARBA" id="ARBA00022737"/>
    </source>
</evidence>
<dbReference type="AlphaFoldDB" id="A0A8R2NMX5"/>
<keyword evidence="4" id="KW-1185">Reference proteome</keyword>
<keyword evidence="2" id="KW-0677">Repeat</keyword>
<dbReference type="SMART" id="SM00612">
    <property type="entry name" value="Kelch"/>
    <property type="match status" value="4"/>
</dbReference>
<dbReference type="KEGG" id="api:100573746"/>
<evidence type="ECO:0000313" key="4">
    <source>
        <dbReference type="Proteomes" id="UP000007819"/>
    </source>
</evidence>
<dbReference type="InterPro" id="IPR015915">
    <property type="entry name" value="Kelch-typ_b-propeller"/>
</dbReference>
<organism evidence="3 4">
    <name type="scientific">Acyrthosiphon pisum</name>
    <name type="common">Pea aphid</name>
    <dbReference type="NCBI Taxonomy" id="7029"/>
    <lineage>
        <taxon>Eukaryota</taxon>
        <taxon>Metazoa</taxon>
        <taxon>Ecdysozoa</taxon>
        <taxon>Arthropoda</taxon>
        <taxon>Hexapoda</taxon>
        <taxon>Insecta</taxon>
        <taxon>Pterygota</taxon>
        <taxon>Neoptera</taxon>
        <taxon>Paraneoptera</taxon>
        <taxon>Hemiptera</taxon>
        <taxon>Sternorrhyncha</taxon>
        <taxon>Aphidomorpha</taxon>
        <taxon>Aphidoidea</taxon>
        <taxon>Aphididae</taxon>
        <taxon>Macrosiphini</taxon>
        <taxon>Acyrthosiphon</taxon>
    </lineage>
</organism>
<dbReference type="PANTHER" id="PTHR46344">
    <property type="entry name" value="OS02G0202900 PROTEIN"/>
    <property type="match status" value="1"/>
</dbReference>
<sequence length="284" mass="31814">MSERKKKQSTLSILKHINVRLKVDVTARKEIFMMRPKKPRRKTLYLIIGKDYVIEALNFHLLKSDDIIPQNNRNKPRKYGDQVILVIGGIDPELCKRTVWYDPIMDRWHFGPELITSRPSAGLATVKDNLVFAVGGTVNYWSSRSVDMLDLSSESPCWKPTVQMLNERQCFGVGVINDNLYAVGGFNSNGGGLNSAEVFDYKTQKWCMVSSMATRRSGLGVGVLNNLLYAVGGHVNWNSSTDALDTVECYHPSLDTWKPVAKMCVRRTGAGVGVLDGVLPLNYK</sequence>
<dbReference type="SUPFAM" id="SSF117281">
    <property type="entry name" value="Kelch motif"/>
    <property type="match status" value="1"/>
</dbReference>
<protein>
    <submittedName>
        <fullName evidence="3">Uncharacterized protein</fullName>
    </submittedName>
</protein>
<keyword evidence="1" id="KW-0880">Kelch repeat</keyword>
<name>A0A8R2NMX5_ACYPI</name>
<dbReference type="InterPro" id="IPR006652">
    <property type="entry name" value="Kelch_1"/>
</dbReference>
<dbReference type="EnsemblMetazoa" id="XM_029485523.1">
    <property type="protein sequence ID" value="XP_029341383.1"/>
    <property type="gene ID" value="LOC100573746"/>
</dbReference>
<evidence type="ECO:0000313" key="3">
    <source>
        <dbReference type="EnsemblMetazoa" id="XP_029341383.1"/>
    </source>
</evidence>
<dbReference type="GeneID" id="100573746"/>
<proteinExistence type="predicted"/>
<dbReference type="PANTHER" id="PTHR46344:SF16">
    <property type="entry name" value="KELCH MOTIF FAMILY PROTEIN, EXPRESSED"/>
    <property type="match status" value="1"/>
</dbReference>
<dbReference type="OrthoDB" id="45365at2759"/>
<dbReference type="Pfam" id="PF01344">
    <property type="entry name" value="Kelch_1"/>
    <property type="match status" value="2"/>
</dbReference>
<dbReference type="Proteomes" id="UP000007819">
    <property type="component" value="Chromosome X"/>
</dbReference>
<dbReference type="RefSeq" id="XP_029341383.1">
    <property type="nucleotide sequence ID" value="XM_029485523.1"/>
</dbReference>
<reference evidence="4" key="1">
    <citation type="submission" date="2010-06" db="EMBL/GenBank/DDBJ databases">
        <authorList>
            <person name="Jiang H."/>
            <person name="Abraham K."/>
            <person name="Ali S."/>
            <person name="Alsbrooks S.L."/>
            <person name="Anim B.N."/>
            <person name="Anosike U.S."/>
            <person name="Attaway T."/>
            <person name="Bandaranaike D.P."/>
            <person name="Battles P.K."/>
            <person name="Bell S.N."/>
            <person name="Bell A.V."/>
            <person name="Beltran B."/>
            <person name="Bickham C."/>
            <person name="Bustamante Y."/>
            <person name="Caleb T."/>
            <person name="Canada A."/>
            <person name="Cardenas V."/>
            <person name="Carter K."/>
            <person name="Chacko J."/>
            <person name="Chandrabose M.N."/>
            <person name="Chavez D."/>
            <person name="Chavez A."/>
            <person name="Chen L."/>
            <person name="Chu H.-S."/>
            <person name="Claassen K.J."/>
            <person name="Cockrell R."/>
            <person name="Collins M."/>
            <person name="Cooper J.A."/>
            <person name="Cree A."/>
            <person name="Curry S.M."/>
            <person name="Da Y."/>
            <person name="Dao M.D."/>
            <person name="Das B."/>
            <person name="Davila M.-L."/>
            <person name="Davy-Carroll L."/>
            <person name="Denson S."/>
            <person name="Dinh H."/>
            <person name="Ebong V.E."/>
            <person name="Edwards J.R."/>
            <person name="Egan A."/>
            <person name="El-Daye J."/>
            <person name="Escobedo L."/>
            <person name="Fernandez S."/>
            <person name="Fernando P.R."/>
            <person name="Flagg N."/>
            <person name="Forbes L.D."/>
            <person name="Fowler R.G."/>
            <person name="Fu Q."/>
            <person name="Gabisi R.A."/>
            <person name="Ganer J."/>
            <person name="Garbino Pronczuk A."/>
            <person name="Garcia R.M."/>
            <person name="Garner T."/>
            <person name="Garrett T.E."/>
            <person name="Gonzalez D.A."/>
            <person name="Hamid H."/>
            <person name="Hawkins E.S."/>
            <person name="Hirani K."/>
            <person name="Hogues M.E."/>
            <person name="Hollins B."/>
            <person name="Hsiao C.-H."/>
            <person name="Jabil R."/>
            <person name="James M.L."/>
            <person name="Jhangiani S.N."/>
            <person name="Johnson B."/>
            <person name="Johnson Q."/>
            <person name="Joshi V."/>
            <person name="Kalu J.B."/>
            <person name="Kam C."/>
            <person name="Kashfia A."/>
            <person name="Keebler J."/>
            <person name="Kisamo H."/>
            <person name="Kovar C.L."/>
            <person name="Lago L.A."/>
            <person name="Lai C.-Y."/>
            <person name="Laidlaw J."/>
            <person name="Lara F."/>
            <person name="Le T.-K."/>
            <person name="Lee S.L."/>
            <person name="Legall F.H."/>
            <person name="Lemon S.J."/>
            <person name="Lewis L.R."/>
            <person name="Li B."/>
            <person name="Liu Y."/>
            <person name="Liu Y.-S."/>
            <person name="Lopez J."/>
            <person name="Lozado R.J."/>
            <person name="Lu J."/>
            <person name="Madu R.C."/>
            <person name="Maheshwari M."/>
            <person name="Maheshwari R."/>
            <person name="Malloy K."/>
            <person name="Martinez E."/>
            <person name="Mathew T."/>
            <person name="Mercado I.C."/>
            <person name="Mercado C."/>
            <person name="Meyer B."/>
            <person name="Montgomery K."/>
            <person name="Morgan M.B."/>
            <person name="Munidasa M."/>
            <person name="Nazareth L.V."/>
            <person name="Nelson J."/>
            <person name="Ng B.M."/>
            <person name="Nguyen N.B."/>
            <person name="Nguyen P.Q."/>
            <person name="Nguyen T."/>
            <person name="Obregon M."/>
            <person name="Okwuonu G.O."/>
            <person name="Onwere C.G."/>
            <person name="Orozco G."/>
            <person name="Parra A."/>
            <person name="Patel S."/>
            <person name="Patil S."/>
            <person name="Perez A."/>
            <person name="Perez Y."/>
            <person name="Pham C."/>
            <person name="Primus E.L."/>
            <person name="Pu L.-L."/>
            <person name="Puazo M."/>
            <person name="Qin X."/>
            <person name="Quiroz J.B."/>
            <person name="Reese J."/>
            <person name="Richards S."/>
            <person name="Rives C.M."/>
            <person name="Robberts R."/>
            <person name="Ruiz S.J."/>
            <person name="Ruiz M.J."/>
            <person name="Santibanez J."/>
            <person name="Schneider B.W."/>
            <person name="Sisson I."/>
            <person name="Smith M."/>
            <person name="Sodergren E."/>
            <person name="Song X.-Z."/>
            <person name="Song B.B."/>
            <person name="Summersgill H."/>
            <person name="Thelus R."/>
            <person name="Thornton R.D."/>
            <person name="Trejos Z.Y."/>
            <person name="Usmani K."/>
            <person name="Vattathil S."/>
            <person name="Villasana D."/>
            <person name="Walker D.L."/>
            <person name="Wang S."/>
            <person name="Wang K."/>
            <person name="White C.S."/>
            <person name="Williams A.C."/>
            <person name="Williamson J."/>
            <person name="Wilson K."/>
            <person name="Woghiren I.O."/>
            <person name="Woodworth J.R."/>
            <person name="Worley K.C."/>
            <person name="Wright R.A."/>
            <person name="Wu W."/>
            <person name="Young L."/>
            <person name="Zhang L."/>
            <person name="Zhang J."/>
            <person name="Zhu Y."/>
            <person name="Muzny D.M."/>
            <person name="Weinstock G."/>
            <person name="Gibbs R.A."/>
        </authorList>
    </citation>
    <scope>NUCLEOTIDE SEQUENCE [LARGE SCALE GENOMIC DNA]</scope>
    <source>
        <strain evidence="4">LSR1</strain>
    </source>
</reference>
<accession>A0A8R2NMX5</accession>